<feature type="compositionally biased region" description="Low complexity" evidence="1">
    <location>
        <begin position="120"/>
        <end position="142"/>
    </location>
</feature>
<evidence type="ECO:0000259" key="2">
    <source>
        <dbReference type="SMART" id="SM00871"/>
    </source>
</evidence>
<evidence type="ECO:0000256" key="1">
    <source>
        <dbReference type="SAM" id="MobiDB-lite"/>
    </source>
</evidence>
<organism evidence="3 4">
    <name type="scientific">Brevibacterium salitolerans</name>
    <dbReference type="NCBI Taxonomy" id="1403566"/>
    <lineage>
        <taxon>Bacteria</taxon>
        <taxon>Bacillati</taxon>
        <taxon>Actinomycetota</taxon>
        <taxon>Actinomycetes</taxon>
        <taxon>Micrococcales</taxon>
        <taxon>Brevibacteriaceae</taxon>
        <taxon>Brevibacterium</taxon>
    </lineage>
</organism>
<sequence>MSGEGAVVPGPYGAPEHPDIVTADETVTVAVRVDGYPTAALPALFDTVFTGLFPALAEAGVRPAGPAYSLYTSAPAQTVDIEVGIPVDRVFEGEALLGTVPVGAGPVGAAQMGASSGEDAGPVGAEVGPAGTGAEAGASPGAEAGGAEGRVFELRAVASAVPGGRIAAATYLGGFDGLSGAWQTLVAALESQGETPAVPFWEVYVTEPRPDMDPAELRTDLFTALER</sequence>
<keyword evidence="4" id="KW-1185">Reference proteome</keyword>
<dbReference type="SUPFAM" id="SSF55136">
    <property type="entry name" value="Probable bacterial effector-binding domain"/>
    <property type="match status" value="1"/>
</dbReference>
<name>A0ABN2WJF9_9MICO</name>
<evidence type="ECO:0000313" key="3">
    <source>
        <dbReference type="EMBL" id="GAA2093137.1"/>
    </source>
</evidence>
<gene>
    <name evidence="3" type="ORF">GCM10009823_11320</name>
</gene>
<feature type="domain" description="AraC effector-binding" evidence="2">
    <location>
        <begin position="16"/>
        <end position="226"/>
    </location>
</feature>
<dbReference type="InterPro" id="IPR010499">
    <property type="entry name" value="AraC_E-bd"/>
</dbReference>
<proteinExistence type="predicted"/>
<accession>A0ABN2WJF9</accession>
<comment type="caution">
    <text evidence="3">The sequence shown here is derived from an EMBL/GenBank/DDBJ whole genome shotgun (WGS) entry which is preliminary data.</text>
</comment>
<dbReference type="Proteomes" id="UP001500984">
    <property type="component" value="Unassembled WGS sequence"/>
</dbReference>
<dbReference type="SMART" id="SM00871">
    <property type="entry name" value="AraC_E_bind"/>
    <property type="match status" value="1"/>
</dbReference>
<protein>
    <recommendedName>
        <fullName evidence="2">AraC effector-binding domain-containing protein</fullName>
    </recommendedName>
</protein>
<feature type="region of interest" description="Disordered" evidence="1">
    <location>
        <begin position="113"/>
        <end position="142"/>
    </location>
</feature>
<evidence type="ECO:0000313" key="4">
    <source>
        <dbReference type="Proteomes" id="UP001500984"/>
    </source>
</evidence>
<dbReference type="EMBL" id="BAAAPZ010000003">
    <property type="protein sequence ID" value="GAA2093137.1"/>
    <property type="molecule type" value="Genomic_DNA"/>
</dbReference>
<dbReference type="RefSeq" id="WP_344336048.1">
    <property type="nucleotide sequence ID" value="NZ_BAAAPZ010000003.1"/>
</dbReference>
<dbReference type="InterPro" id="IPR011256">
    <property type="entry name" value="Reg_factor_effector_dom_sf"/>
</dbReference>
<dbReference type="Gene3D" id="3.20.80.10">
    <property type="entry name" value="Regulatory factor, effector binding domain"/>
    <property type="match status" value="1"/>
</dbReference>
<reference evidence="3 4" key="1">
    <citation type="journal article" date="2019" name="Int. J. Syst. Evol. Microbiol.">
        <title>The Global Catalogue of Microorganisms (GCM) 10K type strain sequencing project: providing services to taxonomists for standard genome sequencing and annotation.</title>
        <authorList>
            <consortium name="The Broad Institute Genomics Platform"/>
            <consortium name="The Broad Institute Genome Sequencing Center for Infectious Disease"/>
            <person name="Wu L."/>
            <person name="Ma J."/>
        </authorList>
    </citation>
    <scope>NUCLEOTIDE SEQUENCE [LARGE SCALE GENOMIC DNA]</scope>
    <source>
        <strain evidence="3 4">JCM 15900</strain>
    </source>
</reference>